<dbReference type="GO" id="GO:0050660">
    <property type="term" value="F:flavin adenine dinucleotide binding"/>
    <property type="evidence" value="ECO:0007669"/>
    <property type="project" value="InterPro"/>
</dbReference>
<feature type="disulfide bond" description="Redox-active" evidence="16">
    <location>
        <begin position="44"/>
        <end position="49"/>
    </location>
</feature>
<dbReference type="GO" id="GO:0005737">
    <property type="term" value="C:cytoplasm"/>
    <property type="evidence" value="ECO:0007669"/>
    <property type="project" value="UniProtKB-SubCell"/>
</dbReference>
<accession>A0A328A6X8</accession>
<dbReference type="InterPro" id="IPR050151">
    <property type="entry name" value="Class-I_Pyr_Nuc-Dis_Oxidored"/>
</dbReference>
<dbReference type="PRINTS" id="PR00368">
    <property type="entry name" value="FADPNR"/>
</dbReference>
<evidence type="ECO:0000259" key="18">
    <source>
        <dbReference type="Pfam" id="PF02852"/>
    </source>
</evidence>
<proteinExistence type="inferred from homology"/>
<keyword evidence="6" id="KW-0963">Cytoplasm</keyword>
<keyword evidence="8 15" id="KW-0274">FAD</keyword>
<evidence type="ECO:0000256" key="2">
    <source>
        <dbReference type="ARBA" id="ARBA00004496"/>
    </source>
</evidence>
<dbReference type="EC" id="1.8.1.4" evidence="4 17"/>
<evidence type="ECO:0000256" key="17">
    <source>
        <dbReference type="RuleBase" id="RU003692"/>
    </source>
</evidence>
<feature type="binding site" evidence="15">
    <location>
        <position position="200"/>
    </location>
    <ligand>
        <name>NAD(+)</name>
        <dbReference type="ChEBI" id="CHEBI:57540"/>
    </ligand>
</feature>
<evidence type="ECO:0000256" key="11">
    <source>
        <dbReference type="ARBA" id="ARBA00023157"/>
    </source>
</evidence>
<dbReference type="InterPro" id="IPR001100">
    <property type="entry name" value="Pyr_nuc-diS_OxRdtase"/>
</dbReference>
<evidence type="ECO:0000313" key="21">
    <source>
        <dbReference type="Proteomes" id="UP000249579"/>
    </source>
</evidence>
<keyword evidence="7 17" id="KW-0285">Flavoprotein</keyword>
<evidence type="ECO:0000256" key="8">
    <source>
        <dbReference type="ARBA" id="ARBA00022827"/>
    </source>
</evidence>
<feature type="binding site" evidence="15">
    <location>
        <position position="53"/>
    </location>
    <ligand>
        <name>FAD</name>
        <dbReference type="ChEBI" id="CHEBI:57692"/>
    </ligand>
</feature>
<keyword evidence="15" id="KW-0547">Nucleotide-binding</keyword>
<dbReference type="InterPro" id="IPR036188">
    <property type="entry name" value="FAD/NAD-bd_sf"/>
</dbReference>
<evidence type="ECO:0000256" key="10">
    <source>
        <dbReference type="ARBA" id="ARBA00023027"/>
    </source>
</evidence>
<comment type="subcellular location">
    <subcellularLocation>
        <location evidence="2">Cytoplasm</location>
    </subcellularLocation>
</comment>
<dbReference type="PANTHER" id="PTHR22912:SF217">
    <property type="entry name" value="DIHYDROLIPOYL DEHYDROGENASE"/>
    <property type="match status" value="1"/>
</dbReference>
<dbReference type="NCBIfam" id="TIGR01350">
    <property type="entry name" value="lipoamide_DH"/>
    <property type="match status" value="1"/>
</dbReference>
<keyword evidence="11" id="KW-1015">Disulfide bond</keyword>
<evidence type="ECO:0000256" key="12">
    <source>
        <dbReference type="ARBA" id="ARBA00023284"/>
    </source>
</evidence>
<evidence type="ECO:0000313" key="20">
    <source>
        <dbReference type="EMBL" id="RAK49604.1"/>
    </source>
</evidence>
<feature type="domain" description="FAD/NAD(P)-binding" evidence="19">
    <location>
        <begin position="7"/>
        <end position="314"/>
    </location>
</feature>
<dbReference type="PANTHER" id="PTHR22912">
    <property type="entry name" value="DISULFIDE OXIDOREDUCTASE"/>
    <property type="match status" value="1"/>
</dbReference>
<dbReference type="PRINTS" id="PR00411">
    <property type="entry name" value="PNDRDTASEI"/>
</dbReference>
<dbReference type="InterPro" id="IPR012999">
    <property type="entry name" value="Pyr_OxRdtase_I_AS"/>
</dbReference>
<evidence type="ECO:0000256" key="13">
    <source>
        <dbReference type="ARBA" id="ARBA00049187"/>
    </source>
</evidence>
<evidence type="ECO:0000256" key="4">
    <source>
        <dbReference type="ARBA" id="ARBA00012608"/>
    </source>
</evidence>
<dbReference type="InterPro" id="IPR004099">
    <property type="entry name" value="Pyr_nucl-diS_OxRdtase_dimer"/>
</dbReference>
<dbReference type="PIRSF" id="PIRSF000350">
    <property type="entry name" value="Mercury_reductase_MerA"/>
    <property type="match status" value="1"/>
</dbReference>
<dbReference type="InterPro" id="IPR023753">
    <property type="entry name" value="FAD/NAD-binding_dom"/>
</dbReference>
<sequence>MILKYNYDVAVIGGGPGGYVTAIRLAQYKKNVVLFEGESLGGTCLNVGCIPSKAMLRISEVMSIVKQAEKFGISAEDVQLDYSKVKAYKDEVVSQLVNGVGYLLKKNGVEVIEDFVTEIKGHDISYSDGNISAQNIILATGSKPFIPPIDGIDNINYDTTDTIFSWEALPKSLVIIGGGVIGVEMAQAFAPLGTKVTLVEVADDILMTEDVEARKLVKKHLKKEGITIITNAKIESIENGKIKVGKESISFERLLVATGRKTNLELADKLGLKRTENNKFIEVNDFMQTSQKHIYAIGDIIPGYQLAHAASHEGFVAADHIVNNNPRKLDQTKVPRCVYTTPEIASFGLSEEQAKKDYDVKVSSYNLAGNGKAISYGDSTGFVKVISEKKYGEILGAVICGAHATELISTILAVKNAEGTMDELSHQIFAHPTVSESIGESAEDYFGLSIHQP</sequence>
<dbReference type="Gene3D" id="3.30.390.30">
    <property type="match status" value="1"/>
</dbReference>
<feature type="binding site" evidence="15">
    <location>
        <begin position="177"/>
        <end position="184"/>
    </location>
    <ligand>
        <name>NAD(+)</name>
        <dbReference type="ChEBI" id="CHEBI:57540"/>
    </ligand>
</feature>
<comment type="catalytic activity">
    <reaction evidence="13 17">
        <text>N(6)-[(R)-dihydrolipoyl]-L-lysyl-[protein] + NAD(+) = N(6)-[(R)-lipoyl]-L-lysyl-[protein] + NADH + H(+)</text>
        <dbReference type="Rhea" id="RHEA:15045"/>
        <dbReference type="Rhea" id="RHEA-COMP:10474"/>
        <dbReference type="Rhea" id="RHEA-COMP:10475"/>
        <dbReference type="ChEBI" id="CHEBI:15378"/>
        <dbReference type="ChEBI" id="CHEBI:57540"/>
        <dbReference type="ChEBI" id="CHEBI:57945"/>
        <dbReference type="ChEBI" id="CHEBI:83099"/>
        <dbReference type="ChEBI" id="CHEBI:83100"/>
        <dbReference type="EC" id="1.8.1.4"/>
    </reaction>
</comment>
<dbReference type="GO" id="GO:0006103">
    <property type="term" value="P:2-oxoglutarate metabolic process"/>
    <property type="evidence" value="ECO:0007669"/>
    <property type="project" value="TreeGrafter"/>
</dbReference>
<dbReference type="SUPFAM" id="SSF55424">
    <property type="entry name" value="FAD/NAD-linked reductases, dimerisation (C-terminal) domain"/>
    <property type="match status" value="1"/>
</dbReference>
<organism evidence="20 21">
    <name type="scientific">Macrococcoides bohemicum</name>
    <dbReference type="NCBI Taxonomy" id="1903056"/>
    <lineage>
        <taxon>Bacteria</taxon>
        <taxon>Bacillati</taxon>
        <taxon>Bacillota</taxon>
        <taxon>Bacilli</taxon>
        <taxon>Bacillales</taxon>
        <taxon>Staphylococcaceae</taxon>
        <taxon>Macrococcoides</taxon>
    </lineage>
</organism>
<evidence type="ECO:0000259" key="19">
    <source>
        <dbReference type="Pfam" id="PF07992"/>
    </source>
</evidence>
<evidence type="ECO:0000256" key="9">
    <source>
        <dbReference type="ARBA" id="ARBA00023002"/>
    </source>
</evidence>
<comment type="caution">
    <text evidence="20">The sequence shown here is derived from an EMBL/GenBank/DDBJ whole genome shotgun (WGS) entry which is preliminary data.</text>
</comment>
<evidence type="ECO:0000256" key="1">
    <source>
        <dbReference type="ARBA" id="ARBA00002052"/>
    </source>
</evidence>
<evidence type="ECO:0000256" key="7">
    <source>
        <dbReference type="ARBA" id="ARBA00022630"/>
    </source>
</evidence>
<dbReference type="InterPro" id="IPR016156">
    <property type="entry name" value="FAD/NAD-linked_Rdtase_dimer_sf"/>
</dbReference>
<evidence type="ECO:0000256" key="5">
    <source>
        <dbReference type="ARBA" id="ARBA00016961"/>
    </source>
</evidence>
<dbReference type="Pfam" id="PF07992">
    <property type="entry name" value="Pyr_redox_2"/>
    <property type="match status" value="1"/>
</dbReference>
<dbReference type="PROSITE" id="PS00076">
    <property type="entry name" value="PYRIDINE_REDOX_1"/>
    <property type="match status" value="1"/>
</dbReference>
<keyword evidence="12 17" id="KW-0676">Redox-active center</keyword>
<reference evidence="20 21" key="1">
    <citation type="journal article" date="2018" name="Front. Microbiol.">
        <title>Description and Comparative Genomics of Macrococcus caseolyticus subsp. hominis subsp. nov., Macrococcus goetzii sp. nov., Macrococcus epidermidis sp. nov., and Macrococcus bohemicus sp. nov., Novel Macrococci From Human Clinical Material With Virulence Potential and Suspected Uptake of Foreign DNA by Natural Transformation.</title>
        <authorList>
            <person name="Maslanova I."/>
            <person name="Wertheimer Z."/>
            <person name="Sedlacek I."/>
            <person name="Svec P."/>
            <person name="Indrakova A."/>
            <person name="Kovarovic V."/>
            <person name="Schumann P."/>
            <person name="Sproer C."/>
            <person name="Kralova S."/>
            <person name="Sedo O."/>
            <person name="Kristofova L."/>
            <person name="Vrbovska V."/>
            <person name="Fuzik T."/>
            <person name="Petras P."/>
            <person name="Zdrahal Z."/>
            <person name="Ruzickova V."/>
            <person name="Doskar J."/>
            <person name="Pantucek R."/>
        </authorList>
    </citation>
    <scope>NUCLEOTIDE SEQUENCE [LARGE SCALE GENOMIC DNA]</scope>
    <source>
        <strain evidence="20 21">03/115</strain>
    </source>
</reference>
<dbReference type="Gene3D" id="3.50.50.60">
    <property type="entry name" value="FAD/NAD(P)-binding domain"/>
    <property type="match status" value="2"/>
</dbReference>
<keyword evidence="10 15" id="KW-0520">NAD</keyword>
<feature type="binding site" evidence="15">
    <location>
        <position position="259"/>
    </location>
    <ligand>
        <name>NAD(+)</name>
        <dbReference type="ChEBI" id="CHEBI:57540"/>
    </ligand>
</feature>
<feature type="active site" description="Proton acceptor" evidence="14">
    <location>
        <position position="431"/>
    </location>
</feature>
<evidence type="ECO:0000256" key="16">
    <source>
        <dbReference type="PIRSR" id="PIRSR000350-4"/>
    </source>
</evidence>
<keyword evidence="9 17" id="KW-0560">Oxidoreductase</keyword>
<dbReference type="GO" id="GO:0004148">
    <property type="term" value="F:dihydrolipoyl dehydrogenase (NADH) activity"/>
    <property type="evidence" value="ECO:0007669"/>
    <property type="project" value="UniProtKB-EC"/>
</dbReference>
<comment type="miscellaneous">
    <text evidence="17">The active site is a redox-active disulfide bond.</text>
</comment>
<protein>
    <recommendedName>
        <fullName evidence="5 17">Dihydrolipoyl dehydrogenase</fullName>
        <ecNumber evidence="4 17">1.8.1.4</ecNumber>
    </recommendedName>
</protein>
<dbReference type="EMBL" id="PZJG01000002">
    <property type="protein sequence ID" value="RAK49604.1"/>
    <property type="molecule type" value="Genomic_DNA"/>
</dbReference>
<dbReference type="RefSeq" id="WP_111745127.1">
    <property type="nucleotide sequence ID" value="NZ_PZJG01000002.1"/>
</dbReference>
<dbReference type="OrthoDB" id="9800167at2"/>
<dbReference type="AlphaFoldDB" id="A0A328A6X8"/>
<comment type="cofactor">
    <cofactor evidence="15 17">
        <name>FAD</name>
        <dbReference type="ChEBI" id="CHEBI:57692"/>
    </cofactor>
    <text evidence="15 17">Binds 1 FAD per subunit.</text>
</comment>
<evidence type="ECO:0000256" key="6">
    <source>
        <dbReference type="ARBA" id="ARBA00022490"/>
    </source>
</evidence>
<feature type="binding site" evidence="15">
    <location>
        <begin position="140"/>
        <end position="142"/>
    </location>
    <ligand>
        <name>FAD</name>
        <dbReference type="ChEBI" id="CHEBI:57692"/>
    </ligand>
</feature>
<dbReference type="Proteomes" id="UP000249579">
    <property type="component" value="Unassembled WGS sequence"/>
</dbReference>
<comment type="function">
    <text evidence="1">Lipoamide dehydrogenase is a component of the alpha-ketoacid dehydrogenase complexes.</text>
</comment>
<gene>
    <name evidence="20" type="primary">lpdA</name>
    <name evidence="20" type="ORF">BHX94_04100</name>
</gene>
<evidence type="ECO:0000256" key="15">
    <source>
        <dbReference type="PIRSR" id="PIRSR000350-3"/>
    </source>
</evidence>
<dbReference type="InterPro" id="IPR006258">
    <property type="entry name" value="Lipoamide_DH"/>
</dbReference>
<name>A0A328A6X8_9STAP</name>
<feature type="binding site" evidence="15">
    <location>
        <position position="299"/>
    </location>
    <ligand>
        <name>FAD</name>
        <dbReference type="ChEBI" id="CHEBI:57692"/>
    </ligand>
</feature>
<dbReference type="SUPFAM" id="SSF51905">
    <property type="entry name" value="FAD/NAD(P)-binding domain"/>
    <property type="match status" value="1"/>
</dbReference>
<comment type="similarity">
    <text evidence="3 17">Belongs to the class-I pyridine nucleotide-disulfide oxidoreductase family.</text>
</comment>
<dbReference type="Pfam" id="PF02852">
    <property type="entry name" value="Pyr_redox_dim"/>
    <property type="match status" value="1"/>
</dbReference>
<feature type="domain" description="Pyridine nucleotide-disulphide oxidoreductase dimerisation" evidence="18">
    <location>
        <begin position="334"/>
        <end position="441"/>
    </location>
</feature>
<evidence type="ECO:0000256" key="14">
    <source>
        <dbReference type="PIRSR" id="PIRSR000350-2"/>
    </source>
</evidence>
<evidence type="ECO:0000256" key="3">
    <source>
        <dbReference type="ARBA" id="ARBA00007532"/>
    </source>
</evidence>
<dbReference type="FunFam" id="3.30.390.30:FF:000001">
    <property type="entry name" value="Dihydrolipoyl dehydrogenase"/>
    <property type="match status" value="1"/>
</dbReference>